<dbReference type="Gene3D" id="3.10.620.30">
    <property type="match status" value="1"/>
</dbReference>
<dbReference type="Pfam" id="PF01841">
    <property type="entry name" value="Transglut_core"/>
    <property type="match status" value="1"/>
</dbReference>
<feature type="domain" description="Transglutaminase-like" evidence="1">
    <location>
        <begin position="245"/>
        <end position="303"/>
    </location>
</feature>
<evidence type="ECO:0000313" key="3">
    <source>
        <dbReference type="Proteomes" id="UP001637996"/>
    </source>
</evidence>
<dbReference type="SUPFAM" id="SSF54001">
    <property type="entry name" value="Cysteine proteinases"/>
    <property type="match status" value="1"/>
</dbReference>
<organism evidence="2 3">
    <name type="scientific">Anaerococcus martiniensis</name>
    <dbReference type="NCBI Taxonomy" id="3115615"/>
    <lineage>
        <taxon>Bacteria</taxon>
        <taxon>Bacillati</taxon>
        <taxon>Bacillota</taxon>
        <taxon>Tissierellia</taxon>
        <taxon>Tissierellales</taxon>
        <taxon>Peptoniphilaceae</taxon>
        <taxon>Anaerococcus</taxon>
    </lineage>
</organism>
<accession>A0ABW9M8S5</accession>
<sequence>MKKKFLGLSLGIILAINPILNTNFTPNIAYAAIDQAKLDRLDTSVLEREIKAAKYLIDNMPNIISGDRKKRLEDLIKNSENLIVRINNYKASLEVNDNLNIRVKNIIRENLDKRNTSFTVSINAYTTNQQIQSWFLETAKEDWYFFYSMYGKTNVKTKYDPKKTKGDKIYIDSATFTVSYREDPMIDDQIESFANQWVNQNIGASDSDYEKTKKIHDFIVKKNQYNRGDSYDKSGGFSIYHPSSILYGNGGVCNAYATIFDKLATKSGLDVRYATGHSKKNGEPHIWNMVKIDGTWYNIDATWDDPAITFNEGYVQNLGDFVIYDYFLKSDTDIQKSRTIDDNPDRPKSYSTLNTVLTNTTIQKIDGEYRVVN</sequence>
<proteinExistence type="predicted"/>
<dbReference type="PANTHER" id="PTHR46333">
    <property type="entry name" value="CYTOKINESIS PROTEIN 3"/>
    <property type="match status" value="1"/>
</dbReference>
<reference evidence="2 3" key="1">
    <citation type="journal article" date="2025" name="Anaerobe">
        <title>Description of Anaerococcus kampingiae sp. nov., Anaerococcus groningensis sp. nov., Anaerococcus martiniensis sp. nov., and Anaerococcus cruorum sp. nov., isolated from human clinical specimens.</title>
        <authorList>
            <person name="Boiten K.E."/>
            <person name="Meijer J."/>
            <person name="van Wezel E.M."/>
            <person name="Veloo A.C.M."/>
        </authorList>
    </citation>
    <scope>NUCLEOTIDE SEQUENCE [LARGE SCALE GENOMIC DNA]</scope>
    <source>
        <strain evidence="2 3">ENR0831</strain>
    </source>
</reference>
<dbReference type="EMBL" id="JBGMEI010000006">
    <property type="protein sequence ID" value="MFO3665711.1"/>
    <property type="molecule type" value="Genomic_DNA"/>
</dbReference>
<name>A0ABW9M8S5_9FIRM</name>
<dbReference type="SMART" id="SM00460">
    <property type="entry name" value="TGc"/>
    <property type="match status" value="1"/>
</dbReference>
<keyword evidence="3" id="KW-1185">Reference proteome</keyword>
<protein>
    <submittedName>
        <fullName evidence="2">Transglutaminase domain-containing protein</fullName>
    </submittedName>
</protein>
<dbReference type="InterPro" id="IPR052557">
    <property type="entry name" value="CAP/Cytokinesis_protein"/>
</dbReference>
<dbReference type="PANTHER" id="PTHR46333:SF2">
    <property type="entry name" value="CYTOKINESIS PROTEIN 3"/>
    <property type="match status" value="1"/>
</dbReference>
<comment type="caution">
    <text evidence="2">The sequence shown here is derived from an EMBL/GenBank/DDBJ whole genome shotgun (WGS) entry which is preliminary data.</text>
</comment>
<gene>
    <name evidence="2" type="ORF">ACCQ41_05575</name>
</gene>
<evidence type="ECO:0000313" key="2">
    <source>
        <dbReference type="EMBL" id="MFO3665711.1"/>
    </source>
</evidence>
<dbReference type="Proteomes" id="UP001637996">
    <property type="component" value="Unassembled WGS sequence"/>
</dbReference>
<dbReference type="InterPro" id="IPR038765">
    <property type="entry name" value="Papain-like_cys_pep_sf"/>
</dbReference>
<dbReference type="RefSeq" id="WP_410031396.1">
    <property type="nucleotide sequence ID" value="NZ_JBGMEI010000006.1"/>
</dbReference>
<dbReference type="InterPro" id="IPR002931">
    <property type="entry name" value="Transglutaminase-like"/>
</dbReference>
<evidence type="ECO:0000259" key="1">
    <source>
        <dbReference type="SMART" id="SM00460"/>
    </source>
</evidence>